<dbReference type="OrthoDB" id="9126735at2"/>
<name>A0A1W6L687_9BURK</name>
<dbReference type="STRING" id="946333.A4W93_07885"/>
<dbReference type="RefSeq" id="WP_085750108.1">
    <property type="nucleotide sequence ID" value="NZ_BSPR01000008.1"/>
</dbReference>
<accession>A0A1W6L687</accession>
<organism evidence="1 2">
    <name type="scientific">Piscinibacter gummiphilus</name>
    <dbReference type="NCBI Taxonomy" id="946333"/>
    <lineage>
        <taxon>Bacteria</taxon>
        <taxon>Pseudomonadati</taxon>
        <taxon>Pseudomonadota</taxon>
        <taxon>Betaproteobacteria</taxon>
        <taxon>Burkholderiales</taxon>
        <taxon>Sphaerotilaceae</taxon>
        <taxon>Piscinibacter</taxon>
    </lineage>
</organism>
<keyword evidence="2" id="KW-1185">Reference proteome</keyword>
<dbReference type="AlphaFoldDB" id="A0A1W6L687"/>
<dbReference type="Pfam" id="PF11231">
    <property type="entry name" value="DUF3034"/>
    <property type="match status" value="1"/>
</dbReference>
<dbReference type="Proteomes" id="UP000193427">
    <property type="component" value="Chromosome"/>
</dbReference>
<evidence type="ECO:0000313" key="1">
    <source>
        <dbReference type="EMBL" id="ARN19839.1"/>
    </source>
</evidence>
<dbReference type="KEGG" id="rgu:A4W93_07885"/>
<dbReference type="EMBL" id="CP015118">
    <property type="protein sequence ID" value="ARN19839.1"/>
    <property type="molecule type" value="Genomic_DNA"/>
</dbReference>
<protein>
    <submittedName>
        <fullName evidence="1">Uncharacterized protein</fullName>
    </submittedName>
</protein>
<dbReference type="InterPro" id="IPR021393">
    <property type="entry name" value="DUF3034"/>
</dbReference>
<proteinExistence type="predicted"/>
<sequence length="311" mass="32579">MRQPLQHFATTCATCLALSAGAAQAQQAPPLLQPGNGKLLLTGGVSSIDGAAGGGLTPWAVTGGYATAGEVGATAFVTRVVVKDYALTGYGVAVSALDRVEFSLARQDFKTYSNLAPLSPALAGLHLKQDIAGLKVRLAGDAVLDSDRWMPQVAAGLEYKHLDAGPLAPVLASLGADDHGVDVYLSATKLFLAQAVLVNATLRATKANQNGLLGFGSTAHDGYKLMPEVSVAWLPRKDVALGAEYRMKPDNLNPSPFGAGLKEDDWKDVFVAWAPSKHLSLTLAWVDLGRIAPALVPDRQTGVYFSAQVAY</sequence>
<evidence type="ECO:0000313" key="2">
    <source>
        <dbReference type="Proteomes" id="UP000193427"/>
    </source>
</evidence>
<gene>
    <name evidence="1" type="ORF">A4W93_07885</name>
</gene>
<reference evidence="1 2" key="1">
    <citation type="submission" date="2016-04" db="EMBL/GenBank/DDBJ databases">
        <title>Complete genome sequence of natural rubber-degrading, novel Gram-negative bacterium, Rhizobacter gummiphilus strain NS21.</title>
        <authorList>
            <person name="Tabata M."/>
            <person name="Kasai D."/>
            <person name="Fukuda M."/>
        </authorList>
    </citation>
    <scope>NUCLEOTIDE SEQUENCE [LARGE SCALE GENOMIC DNA]</scope>
    <source>
        <strain evidence="1 2">NS21</strain>
    </source>
</reference>